<reference evidence="1" key="1">
    <citation type="submission" date="2017-10" db="EMBL/GenBank/DDBJ databases">
        <title>Genome sequence of cellulolytic Lachnospiraceae bacterium XHS1971 isolated from hotspring sediment.</title>
        <authorList>
            <person name="Vasudevan G."/>
            <person name="Joshi A.J."/>
            <person name="Hivarkar S."/>
            <person name="Lanjekar V.B."/>
            <person name="Dhakephalkar P.K."/>
            <person name="Dagar S."/>
        </authorList>
    </citation>
    <scope>NUCLEOTIDE SEQUENCE</scope>
    <source>
        <strain evidence="1">XHS1971</strain>
    </source>
</reference>
<organism evidence="1 2">
    <name type="scientific">Sporanaerobium hydrogeniformans</name>
    <dbReference type="NCBI Taxonomy" id="3072179"/>
    <lineage>
        <taxon>Bacteria</taxon>
        <taxon>Bacillati</taxon>
        <taxon>Bacillota</taxon>
        <taxon>Clostridia</taxon>
        <taxon>Lachnospirales</taxon>
        <taxon>Lachnospiraceae</taxon>
        <taxon>Sporanaerobium</taxon>
    </lineage>
</organism>
<dbReference type="Proteomes" id="UP000224460">
    <property type="component" value="Unassembled WGS sequence"/>
</dbReference>
<dbReference type="EMBL" id="PEDL01000027">
    <property type="protein sequence ID" value="PHV69484.1"/>
    <property type="molecule type" value="Genomic_DNA"/>
</dbReference>
<protein>
    <submittedName>
        <fullName evidence="1">Chloramphenicol acetyltransferase CAT</fullName>
    </submittedName>
</protein>
<sequence length="220" mass="25921">MELEFCEINLKEWKRAPYFEFYTKMLPTGFNLCVELDVTKMYTYFKEKGYKFAIGYRYITMKLINERAYFRVAYKEGKLGYYNYLTPTYANFHSDDATTTIMWVEYRETFEAFQQHYLEEENKYKGVHGIVAKPTMPPENSCMVGVLPWTSFISYSPIPYSAPTTFFPVLQAGKLKRVGEKIWMPFSITISHAVVDGYQVSEYLEQLQLAMNLPEKICSY</sequence>
<comment type="caution">
    <text evidence="1">The sequence shown here is derived from an EMBL/GenBank/DDBJ whole genome shotgun (WGS) entry which is preliminary data.</text>
</comment>
<evidence type="ECO:0000313" key="2">
    <source>
        <dbReference type="Proteomes" id="UP000224460"/>
    </source>
</evidence>
<name>A0AC61D786_9FIRM</name>
<keyword evidence="2" id="KW-1185">Reference proteome</keyword>
<accession>A0AC61D786</accession>
<evidence type="ECO:0000313" key="1">
    <source>
        <dbReference type="EMBL" id="PHV69484.1"/>
    </source>
</evidence>
<proteinExistence type="predicted"/>
<gene>
    <name evidence="1" type="ORF">CS063_15585</name>
</gene>